<organism evidence="2 3">
    <name type="scientific">Mycobacterium xenopi</name>
    <dbReference type="NCBI Taxonomy" id="1789"/>
    <lineage>
        <taxon>Bacteria</taxon>
        <taxon>Bacillati</taxon>
        <taxon>Actinomycetota</taxon>
        <taxon>Actinomycetes</taxon>
        <taxon>Mycobacteriales</taxon>
        <taxon>Mycobacteriaceae</taxon>
        <taxon>Mycobacterium</taxon>
    </lineage>
</organism>
<keyword evidence="1" id="KW-1133">Transmembrane helix</keyword>
<dbReference type="EMBL" id="AP022314">
    <property type="protein sequence ID" value="BBU21145.1"/>
    <property type="molecule type" value="Genomic_DNA"/>
</dbReference>
<dbReference type="KEGG" id="mxe:MYXE_09340"/>
<dbReference type="Pfam" id="PF23711">
    <property type="entry name" value="DUF7156"/>
    <property type="match status" value="1"/>
</dbReference>
<sequence>MKRGRDYKWASMKDMPAEFFLPPATDAALWAQTAKLVAGCVAFILILAVIVTLTQGIVIKV</sequence>
<dbReference type="InterPro" id="IPR055580">
    <property type="entry name" value="DUF7156"/>
</dbReference>
<keyword evidence="1" id="KW-0812">Transmembrane</keyword>
<gene>
    <name evidence="2" type="ORF">MYXE_09340</name>
</gene>
<reference evidence="2 3" key="1">
    <citation type="submission" date="2019-12" db="EMBL/GenBank/DDBJ databases">
        <title>Complete genome sequence of Mycolicibacterium xenopi str. JCM15661T.</title>
        <authorList>
            <person name="Yoshida M."/>
            <person name="Fukano H."/>
            <person name="Asakura T."/>
            <person name="Hoshino Y."/>
        </authorList>
    </citation>
    <scope>NUCLEOTIDE SEQUENCE [LARGE SCALE GENOMIC DNA]</scope>
    <source>
        <strain evidence="2 3">JCM 15661T</strain>
    </source>
</reference>
<name>A0AAD1M072_MYCXE</name>
<evidence type="ECO:0000313" key="3">
    <source>
        <dbReference type="Proteomes" id="UP000464624"/>
    </source>
</evidence>
<keyword evidence="1" id="KW-0472">Membrane</keyword>
<feature type="transmembrane region" description="Helical" evidence="1">
    <location>
        <begin position="36"/>
        <end position="59"/>
    </location>
</feature>
<evidence type="ECO:0000313" key="2">
    <source>
        <dbReference type="EMBL" id="BBU21145.1"/>
    </source>
</evidence>
<proteinExistence type="predicted"/>
<protein>
    <submittedName>
        <fullName evidence="2">Uncharacterized protein</fullName>
    </submittedName>
</protein>
<dbReference type="Proteomes" id="UP000464624">
    <property type="component" value="Chromosome"/>
</dbReference>
<evidence type="ECO:0000256" key="1">
    <source>
        <dbReference type="SAM" id="Phobius"/>
    </source>
</evidence>
<accession>A0AAD1M072</accession>
<dbReference type="RefSeq" id="WP_085193023.1">
    <property type="nucleotide sequence ID" value="NZ_AP022314.1"/>
</dbReference>
<dbReference type="AlphaFoldDB" id="A0AAD1M072"/>